<dbReference type="EMBL" id="BNJQ01000013">
    <property type="protein sequence ID" value="GHP06587.1"/>
    <property type="molecule type" value="Genomic_DNA"/>
</dbReference>
<dbReference type="GO" id="GO:0016787">
    <property type="term" value="F:hydrolase activity"/>
    <property type="evidence" value="ECO:0007669"/>
    <property type="project" value="UniProtKB-KW"/>
</dbReference>
<dbReference type="AlphaFoldDB" id="A0A830HNI6"/>
<feature type="region of interest" description="Disordered" evidence="5">
    <location>
        <begin position="1"/>
        <end position="57"/>
    </location>
</feature>
<dbReference type="OrthoDB" id="6495301at2759"/>
<name>A0A830HNI6_9CHLO</name>
<feature type="compositionally biased region" description="Basic and acidic residues" evidence="5">
    <location>
        <begin position="374"/>
        <end position="386"/>
    </location>
</feature>
<feature type="domain" description="BD-FAE-like" evidence="6">
    <location>
        <begin position="202"/>
        <end position="310"/>
    </location>
</feature>
<comment type="caution">
    <text evidence="7">The sequence shown here is derived from an EMBL/GenBank/DDBJ whole genome shotgun (WGS) entry which is preliminary data.</text>
</comment>
<accession>A0A830HNI6</accession>
<reference evidence="7" key="1">
    <citation type="submission" date="2020-10" db="EMBL/GenBank/DDBJ databases">
        <title>Unveiling of a novel bifunctional photoreceptor, Dualchrome1, isolated from a cosmopolitan green alga.</title>
        <authorList>
            <person name="Suzuki S."/>
            <person name="Kawachi M."/>
        </authorList>
    </citation>
    <scope>NUCLEOTIDE SEQUENCE</scope>
    <source>
        <strain evidence="7">NIES 2893</strain>
    </source>
</reference>
<dbReference type="Pfam" id="PF20434">
    <property type="entry name" value="BD-FAE"/>
    <property type="match status" value="1"/>
</dbReference>
<feature type="compositionally biased region" description="Acidic residues" evidence="5">
    <location>
        <begin position="364"/>
        <end position="373"/>
    </location>
</feature>
<evidence type="ECO:0000256" key="5">
    <source>
        <dbReference type="SAM" id="MobiDB-lite"/>
    </source>
</evidence>
<dbReference type="InterPro" id="IPR029058">
    <property type="entry name" value="AB_hydrolase_fold"/>
</dbReference>
<proteinExistence type="inferred from homology"/>
<evidence type="ECO:0000313" key="8">
    <source>
        <dbReference type="Proteomes" id="UP000660262"/>
    </source>
</evidence>
<evidence type="ECO:0000256" key="1">
    <source>
        <dbReference type="ARBA" id="ARBA00022801"/>
    </source>
</evidence>
<dbReference type="PANTHER" id="PTHR48081:SF33">
    <property type="entry name" value="KYNURENINE FORMAMIDASE"/>
    <property type="match status" value="1"/>
</dbReference>
<dbReference type="PROSITE" id="PS00122">
    <property type="entry name" value="CARBOXYLESTERASE_B_1"/>
    <property type="match status" value="1"/>
</dbReference>
<dbReference type="EC" id="3.1.1.n2" evidence="3"/>
<evidence type="ECO:0000256" key="4">
    <source>
        <dbReference type="ARBA" id="ARBA00049507"/>
    </source>
</evidence>
<dbReference type="PANTHER" id="PTHR48081">
    <property type="entry name" value="AB HYDROLASE SUPERFAMILY PROTEIN C4A8.06C"/>
    <property type="match status" value="1"/>
</dbReference>
<dbReference type="InterPro" id="IPR019826">
    <property type="entry name" value="Carboxylesterase_B_AS"/>
</dbReference>
<comment type="catalytic activity">
    <reaction evidence="4">
        <text>[protein]-C-terminal S-[(2E,6E)-farnesyl]-L-cysteine methyl ester + H2O = [protein]-C-terminal S-[(2E,6E)-farnesyl]-L-cysteine + methanol + H(+)</text>
        <dbReference type="Rhea" id="RHEA:48520"/>
        <dbReference type="Rhea" id="RHEA-COMP:12125"/>
        <dbReference type="Rhea" id="RHEA-COMP:12126"/>
        <dbReference type="ChEBI" id="CHEBI:15377"/>
        <dbReference type="ChEBI" id="CHEBI:15378"/>
        <dbReference type="ChEBI" id="CHEBI:17790"/>
        <dbReference type="ChEBI" id="CHEBI:90510"/>
        <dbReference type="ChEBI" id="CHEBI:90511"/>
        <dbReference type="EC" id="3.1.1.n2"/>
    </reaction>
</comment>
<dbReference type="InterPro" id="IPR050300">
    <property type="entry name" value="GDXG_lipolytic_enzyme"/>
</dbReference>
<dbReference type="InterPro" id="IPR049492">
    <property type="entry name" value="BD-FAE-like_dom"/>
</dbReference>
<evidence type="ECO:0000313" key="7">
    <source>
        <dbReference type="EMBL" id="GHP06587.1"/>
    </source>
</evidence>
<comment type="similarity">
    <text evidence="2">Belongs to the AB hydrolase superfamily. Isoprenylcysteine methylesterase family.</text>
</comment>
<organism evidence="7 8">
    <name type="scientific">Pycnococcus provasolii</name>
    <dbReference type="NCBI Taxonomy" id="41880"/>
    <lineage>
        <taxon>Eukaryota</taxon>
        <taxon>Viridiplantae</taxon>
        <taxon>Chlorophyta</taxon>
        <taxon>Pseudoscourfieldiophyceae</taxon>
        <taxon>Pseudoscourfieldiales</taxon>
        <taxon>Pycnococcaceae</taxon>
        <taxon>Pycnococcus</taxon>
    </lineage>
</organism>
<dbReference type="SUPFAM" id="SSF53474">
    <property type="entry name" value="alpha/beta-Hydrolases"/>
    <property type="match status" value="1"/>
</dbReference>
<keyword evidence="1" id="KW-0378">Hydrolase</keyword>
<protein>
    <recommendedName>
        <fullName evidence="3">protein-S-isoprenylcysteine alpha-carbonyl methylesterase</fullName>
        <ecNumber evidence="3">3.1.1.n2</ecNumber>
    </recommendedName>
</protein>
<dbReference type="Gene3D" id="3.40.50.1820">
    <property type="entry name" value="alpha/beta hydrolase"/>
    <property type="match status" value="1"/>
</dbReference>
<evidence type="ECO:0000256" key="2">
    <source>
        <dbReference type="ARBA" id="ARBA00038028"/>
    </source>
</evidence>
<evidence type="ECO:0000256" key="3">
    <source>
        <dbReference type="ARBA" id="ARBA00038928"/>
    </source>
</evidence>
<gene>
    <name evidence="7" type="ORF">PPROV_000533200</name>
</gene>
<evidence type="ECO:0000259" key="6">
    <source>
        <dbReference type="Pfam" id="PF20434"/>
    </source>
</evidence>
<feature type="compositionally biased region" description="Low complexity" evidence="5">
    <location>
        <begin position="21"/>
        <end position="42"/>
    </location>
</feature>
<keyword evidence="8" id="KW-1185">Reference proteome</keyword>
<feature type="region of interest" description="Disordered" evidence="5">
    <location>
        <begin position="364"/>
        <end position="386"/>
    </location>
</feature>
<dbReference type="Proteomes" id="UP000660262">
    <property type="component" value="Unassembled WGS sequence"/>
</dbReference>
<sequence length="538" mass="57587">MPALLTSHPVKLNPVVESRTSPSSASASASAPSSASASASASLGVDGGMRSRSTSFRVPAPAPLPLLESTKSKSSAAAAAGVKTQSQARVGAASAVPSHLLAGVGGQVTRARRARSTATVAATIREGTYIVNESLFVAQLSARLMRFFVCRFVWLRKLARLVLYFFCLLPAFARCFLWYAFDGGIRRSVPYRTDPRRRNDCDVYVPDETRWPGPRPVCVYVTGGAWIIGYKAWGLLLCRWLRERGWLVVSLDYRNFPQASVTGMVDDVNAGVDRAVHELAERFGGDPEKLCLIGQSAGAHLVLTAALACAERNDATWLSGVKLLVGVSGVYDVEAIAPKMIEMGLPRSLLYRLMAIKDVEPLPDGDGDIDGDAETNHEASEDPDVRARLRARSPTFVARGVLKSPEAVARLPPVVLYHGETDRSSPPKQSTDLHAVLSSGGVASSHVLLQGKGHTEPVLTDLMRGDKALSSSVSSLPAFDVESGDLELSSDAPWTFDLLTRMESAVGGVAESPSESLPLAPRLAPDWMVRLAVVVSPF</sequence>